<evidence type="ECO:0000256" key="6">
    <source>
        <dbReference type="ARBA" id="ARBA00023225"/>
    </source>
</evidence>
<evidence type="ECO:0000256" key="1">
    <source>
        <dbReference type="ARBA" id="ARBA00003041"/>
    </source>
</evidence>
<keyword evidence="10" id="KW-0966">Cell projection</keyword>
<dbReference type="Pfam" id="PF02108">
    <property type="entry name" value="FliH"/>
    <property type="match status" value="1"/>
</dbReference>
<dbReference type="InterPro" id="IPR018035">
    <property type="entry name" value="Flagellar_FliH/T3SS_HrpE"/>
</dbReference>
<evidence type="ECO:0000313" key="10">
    <source>
        <dbReference type="EMBL" id="KJE27031.1"/>
    </source>
</evidence>
<feature type="coiled-coil region" evidence="8">
    <location>
        <begin position="38"/>
        <end position="125"/>
    </location>
</feature>
<dbReference type="OrthoDB" id="19020at2"/>
<keyword evidence="3" id="KW-0813">Transport</keyword>
<gene>
    <name evidence="10" type="primary">fliH</name>
    <name evidence="10" type="ORF">LG52_1848</name>
</gene>
<dbReference type="InterPro" id="IPR022524">
    <property type="entry name" value="FliH_Bacilli"/>
</dbReference>
<dbReference type="RefSeq" id="WP_044731723.1">
    <property type="nucleotide sequence ID" value="NZ_JYBP01000003.1"/>
</dbReference>
<evidence type="ECO:0000259" key="9">
    <source>
        <dbReference type="Pfam" id="PF02108"/>
    </source>
</evidence>
<dbReference type="PATRIC" id="fig|1462.6.peg.2078"/>
<dbReference type="NCBIfam" id="TIGR03825">
    <property type="entry name" value="FliH_bacil"/>
    <property type="match status" value="1"/>
</dbReference>
<accession>A0A0D8BS93</accession>
<organism evidence="10 11">
    <name type="scientific">Geobacillus kaustophilus</name>
    <dbReference type="NCBI Taxonomy" id="1462"/>
    <lineage>
        <taxon>Bacteria</taxon>
        <taxon>Bacillati</taxon>
        <taxon>Bacillota</taxon>
        <taxon>Bacilli</taxon>
        <taxon>Bacillales</taxon>
        <taxon>Anoxybacillaceae</taxon>
        <taxon>Geobacillus</taxon>
        <taxon>Geobacillus thermoleovorans group</taxon>
    </lineage>
</organism>
<protein>
    <recommendedName>
        <fullName evidence="7">Flagellar assembly protein FliH</fullName>
    </recommendedName>
</protein>
<proteinExistence type="inferred from homology"/>
<comment type="similarity">
    <text evidence="2">Belongs to the FliH family.</text>
</comment>
<keyword evidence="10" id="KW-0969">Cilium</keyword>
<dbReference type="GO" id="GO:0005829">
    <property type="term" value="C:cytosol"/>
    <property type="evidence" value="ECO:0007669"/>
    <property type="project" value="TreeGrafter"/>
</dbReference>
<evidence type="ECO:0000256" key="3">
    <source>
        <dbReference type="ARBA" id="ARBA00022448"/>
    </source>
</evidence>
<keyword evidence="8" id="KW-0175">Coiled coil</keyword>
<dbReference type="GO" id="GO:0015031">
    <property type="term" value="P:protein transport"/>
    <property type="evidence" value="ECO:0007669"/>
    <property type="project" value="UniProtKB-KW"/>
</dbReference>
<reference evidence="10 11" key="1">
    <citation type="submission" date="2015-01" db="EMBL/GenBank/DDBJ databases">
        <authorList>
            <person name="Filippidou S."/>
            <person name="Jeanneret N."/>
            <person name="Russel-Delif L."/>
            <person name="Junier T."/>
            <person name="Wunderlin T."/>
            <person name="Molina V."/>
            <person name="Johnson S.L."/>
            <person name="Davenport K.W."/>
            <person name="Chain P.S."/>
            <person name="Dorador C."/>
            <person name="Junier P."/>
        </authorList>
    </citation>
    <scope>NUCLEOTIDE SEQUENCE [LARGE SCALE GENOMIC DNA]</scope>
    <source>
        <strain evidence="10 11">Et7/4</strain>
    </source>
</reference>
<keyword evidence="10" id="KW-0282">Flagellum</keyword>
<comment type="caution">
    <text evidence="10">The sequence shown here is derived from an EMBL/GenBank/DDBJ whole genome shotgun (WGS) entry which is preliminary data.</text>
</comment>
<dbReference type="InterPro" id="IPR051472">
    <property type="entry name" value="T3SS_Stator/FliH"/>
</dbReference>
<name>A0A0D8BS93_GEOKU</name>
<evidence type="ECO:0000256" key="8">
    <source>
        <dbReference type="SAM" id="Coils"/>
    </source>
</evidence>
<keyword evidence="4" id="KW-1005">Bacterial flagellum biogenesis</keyword>
<sequence length="259" mass="29475">MILLSNVIKAPKLAARAGKKTIVVQRHVSDLPSSVDDRQREMEAVAAAKEEAAKLRRQAEQYYESVREQLVREKEEWKREKERLIEEARARGYEDGYAAGREKALSEHRALIEQARRLAERANTEFYARIESSAETMLDVALKAAERIIGAALEGDRNAFLPLVHQALQEVRRQTEVAVHVHPHCYEAVAEQKELLKSVFPHRVDLFIYPDDALPEYGCVVETPFGRIEASVDVQLERLREALYRRLKEGAFSELAGAS</sequence>
<dbReference type="PANTHER" id="PTHR34982">
    <property type="entry name" value="YOP PROTEINS TRANSLOCATION PROTEIN L"/>
    <property type="match status" value="1"/>
</dbReference>
<keyword evidence="5" id="KW-0653">Protein transport</keyword>
<evidence type="ECO:0000256" key="4">
    <source>
        <dbReference type="ARBA" id="ARBA00022795"/>
    </source>
</evidence>
<dbReference type="GO" id="GO:0044781">
    <property type="term" value="P:bacterial-type flagellum organization"/>
    <property type="evidence" value="ECO:0007669"/>
    <property type="project" value="UniProtKB-KW"/>
</dbReference>
<evidence type="ECO:0000256" key="5">
    <source>
        <dbReference type="ARBA" id="ARBA00022927"/>
    </source>
</evidence>
<evidence type="ECO:0000313" key="11">
    <source>
        <dbReference type="Proteomes" id="UP000032522"/>
    </source>
</evidence>
<dbReference type="AlphaFoldDB" id="A0A0D8BS93"/>
<dbReference type="EMBL" id="JYBP01000003">
    <property type="protein sequence ID" value="KJE27031.1"/>
    <property type="molecule type" value="Genomic_DNA"/>
</dbReference>
<evidence type="ECO:0000256" key="2">
    <source>
        <dbReference type="ARBA" id="ARBA00006602"/>
    </source>
</evidence>
<dbReference type="PANTHER" id="PTHR34982:SF1">
    <property type="entry name" value="FLAGELLAR ASSEMBLY PROTEIN FLIH"/>
    <property type="match status" value="1"/>
</dbReference>
<keyword evidence="6" id="KW-1006">Bacterial flagellum protein export</keyword>
<comment type="function">
    <text evidence="1">Needed for flagellar regrowth and assembly.</text>
</comment>
<evidence type="ECO:0000256" key="7">
    <source>
        <dbReference type="NCBIfam" id="TIGR03825"/>
    </source>
</evidence>
<dbReference type="Proteomes" id="UP000032522">
    <property type="component" value="Unassembled WGS sequence"/>
</dbReference>
<feature type="domain" description="Flagellar assembly protein FliH/Type III secretion system HrpE" evidence="9">
    <location>
        <begin position="112"/>
        <end position="239"/>
    </location>
</feature>